<evidence type="ECO:0000313" key="10">
    <source>
        <dbReference type="Proteomes" id="UP001156102"/>
    </source>
</evidence>
<keyword evidence="3" id="KW-1003">Cell membrane</keyword>
<dbReference type="PANTHER" id="PTHR30151">
    <property type="entry name" value="ALKANE SULFONATE ABC TRANSPORTER-RELATED, MEMBRANE SUBUNIT"/>
    <property type="match status" value="1"/>
</dbReference>
<feature type="transmembrane region" description="Helical" evidence="7">
    <location>
        <begin position="118"/>
        <end position="138"/>
    </location>
</feature>
<comment type="caution">
    <text evidence="9">The sequence shown here is derived from an EMBL/GenBank/DDBJ whole genome shotgun (WGS) entry which is preliminary data.</text>
</comment>
<dbReference type="PROSITE" id="PS50928">
    <property type="entry name" value="ABC_TM1"/>
    <property type="match status" value="1"/>
</dbReference>
<dbReference type="Gene3D" id="1.10.3720.10">
    <property type="entry name" value="MetI-like"/>
    <property type="match status" value="1"/>
</dbReference>
<dbReference type="AlphaFoldDB" id="A0AA41X384"/>
<sequence>MKRTLTHVPAVLTALILLAAWEAGARWLDAMYILPSPTAILQKIWTVRSVLLAVHLPATLLVTVIGLGISIVLGTGLAVLMSASKWMESIFYPLLVASQTIPTTALAPLFVLWFGYSIWSKVVVTVLITFFPIAVNTYDGLRSVKKEWEELLFTYGASKRALFFKLKLPAALPYFFSALKVAVPMSVIGAAIGEWLGAQAGLGYFSKRMMTQLDGAGVFAPIVLLSLLAMLFVGIVSLLEKKWIHWRNHL</sequence>
<dbReference type="InterPro" id="IPR035906">
    <property type="entry name" value="MetI-like_sf"/>
</dbReference>
<dbReference type="GO" id="GO:0055085">
    <property type="term" value="P:transmembrane transport"/>
    <property type="evidence" value="ECO:0007669"/>
    <property type="project" value="InterPro"/>
</dbReference>
<feature type="transmembrane region" description="Helical" evidence="7">
    <location>
        <begin position="91"/>
        <end position="112"/>
    </location>
</feature>
<feature type="domain" description="ABC transmembrane type-1" evidence="8">
    <location>
        <begin position="56"/>
        <end position="240"/>
    </location>
</feature>
<comment type="similarity">
    <text evidence="7">Belongs to the binding-protein-dependent transport system permease family.</text>
</comment>
<dbReference type="RefSeq" id="WP_254758050.1">
    <property type="nucleotide sequence ID" value="NZ_JANCLT010000003.1"/>
</dbReference>
<evidence type="ECO:0000256" key="5">
    <source>
        <dbReference type="ARBA" id="ARBA00022989"/>
    </source>
</evidence>
<keyword evidence="5 7" id="KW-1133">Transmembrane helix</keyword>
<keyword evidence="2 7" id="KW-0813">Transport</keyword>
<gene>
    <name evidence="9" type="ORF">NK662_06200</name>
</gene>
<keyword evidence="10" id="KW-1185">Reference proteome</keyword>
<feature type="transmembrane region" description="Helical" evidence="7">
    <location>
        <begin position="49"/>
        <end position="79"/>
    </location>
</feature>
<accession>A0AA41X384</accession>
<keyword evidence="4 7" id="KW-0812">Transmembrane</keyword>
<dbReference type="Proteomes" id="UP001156102">
    <property type="component" value="Unassembled WGS sequence"/>
</dbReference>
<evidence type="ECO:0000256" key="7">
    <source>
        <dbReference type="RuleBase" id="RU363032"/>
    </source>
</evidence>
<dbReference type="GO" id="GO:0005886">
    <property type="term" value="C:plasma membrane"/>
    <property type="evidence" value="ECO:0007669"/>
    <property type="project" value="UniProtKB-SubCell"/>
</dbReference>
<proteinExistence type="inferred from homology"/>
<protein>
    <submittedName>
        <fullName evidence="9">ABC transporter permease</fullName>
    </submittedName>
</protein>
<name>A0AA41X384_9BACI</name>
<dbReference type="EMBL" id="JANCLT010000003">
    <property type="protein sequence ID" value="MCP8968129.1"/>
    <property type="molecule type" value="Genomic_DNA"/>
</dbReference>
<dbReference type="SUPFAM" id="SSF161098">
    <property type="entry name" value="MetI-like"/>
    <property type="match status" value="1"/>
</dbReference>
<dbReference type="InterPro" id="IPR000515">
    <property type="entry name" value="MetI-like"/>
</dbReference>
<evidence type="ECO:0000256" key="2">
    <source>
        <dbReference type="ARBA" id="ARBA00022448"/>
    </source>
</evidence>
<evidence type="ECO:0000313" key="9">
    <source>
        <dbReference type="EMBL" id="MCP8968129.1"/>
    </source>
</evidence>
<comment type="subcellular location">
    <subcellularLocation>
        <location evidence="1 7">Cell membrane</location>
        <topology evidence="1 7">Multi-pass membrane protein</topology>
    </subcellularLocation>
</comment>
<dbReference type="CDD" id="cd06261">
    <property type="entry name" value="TM_PBP2"/>
    <property type="match status" value="1"/>
</dbReference>
<evidence type="ECO:0000256" key="3">
    <source>
        <dbReference type="ARBA" id="ARBA00022475"/>
    </source>
</evidence>
<evidence type="ECO:0000259" key="8">
    <source>
        <dbReference type="PROSITE" id="PS50928"/>
    </source>
</evidence>
<dbReference type="Pfam" id="PF00528">
    <property type="entry name" value="BPD_transp_1"/>
    <property type="match status" value="1"/>
</dbReference>
<evidence type="ECO:0000256" key="1">
    <source>
        <dbReference type="ARBA" id="ARBA00004651"/>
    </source>
</evidence>
<feature type="transmembrane region" description="Helical" evidence="7">
    <location>
        <begin position="174"/>
        <end position="198"/>
    </location>
</feature>
<feature type="transmembrane region" description="Helical" evidence="7">
    <location>
        <begin position="218"/>
        <end position="239"/>
    </location>
</feature>
<evidence type="ECO:0000256" key="6">
    <source>
        <dbReference type="ARBA" id="ARBA00023136"/>
    </source>
</evidence>
<reference evidence="9" key="1">
    <citation type="submission" date="2022-07" db="EMBL/GenBank/DDBJ databases">
        <authorList>
            <person name="Li W.-J."/>
            <person name="Deng Q.-Q."/>
        </authorList>
    </citation>
    <scope>NUCLEOTIDE SEQUENCE</scope>
    <source>
        <strain evidence="9">SYSU M60031</strain>
    </source>
</reference>
<dbReference type="PANTHER" id="PTHR30151:SF20">
    <property type="entry name" value="ABC TRANSPORTER PERMEASE PROTEIN HI_0355-RELATED"/>
    <property type="match status" value="1"/>
</dbReference>
<keyword evidence="6 7" id="KW-0472">Membrane</keyword>
<evidence type="ECO:0000256" key="4">
    <source>
        <dbReference type="ARBA" id="ARBA00022692"/>
    </source>
</evidence>
<organism evidence="9 10">
    <name type="scientific">Ectobacillus ponti</name>
    <dbReference type="NCBI Taxonomy" id="2961894"/>
    <lineage>
        <taxon>Bacteria</taxon>
        <taxon>Bacillati</taxon>
        <taxon>Bacillota</taxon>
        <taxon>Bacilli</taxon>
        <taxon>Bacillales</taxon>
        <taxon>Bacillaceae</taxon>
        <taxon>Ectobacillus</taxon>
    </lineage>
</organism>